<keyword evidence="6" id="KW-1185">Reference proteome</keyword>
<comment type="subcellular location">
    <subcellularLocation>
        <location evidence="1">Nucleus</location>
    </subcellularLocation>
</comment>
<dbReference type="PROSITE" id="PS50174">
    <property type="entry name" value="G_PATCH"/>
    <property type="match status" value="1"/>
</dbReference>
<evidence type="ECO:0000256" key="2">
    <source>
        <dbReference type="ARBA" id="ARBA00023242"/>
    </source>
</evidence>
<organism evidence="5 6">
    <name type="scientific">Meganyctiphanes norvegica</name>
    <name type="common">Northern krill</name>
    <name type="synonym">Thysanopoda norvegica</name>
    <dbReference type="NCBI Taxonomy" id="48144"/>
    <lineage>
        <taxon>Eukaryota</taxon>
        <taxon>Metazoa</taxon>
        <taxon>Ecdysozoa</taxon>
        <taxon>Arthropoda</taxon>
        <taxon>Crustacea</taxon>
        <taxon>Multicrustacea</taxon>
        <taxon>Malacostraca</taxon>
        <taxon>Eumalacostraca</taxon>
        <taxon>Eucarida</taxon>
        <taxon>Euphausiacea</taxon>
        <taxon>Euphausiidae</taxon>
        <taxon>Meganyctiphanes</taxon>
    </lineage>
</organism>
<gene>
    <name evidence="5" type="ORF">MNOR_LOCUS41302</name>
</gene>
<evidence type="ECO:0000256" key="3">
    <source>
        <dbReference type="SAM" id="MobiDB-lite"/>
    </source>
</evidence>
<dbReference type="Pfam" id="PF12656">
    <property type="entry name" value="G-patch_2"/>
    <property type="match status" value="1"/>
</dbReference>
<feature type="domain" description="G-patch" evidence="4">
    <location>
        <begin position="188"/>
        <end position="239"/>
    </location>
</feature>
<feature type="region of interest" description="Disordered" evidence="3">
    <location>
        <begin position="1"/>
        <end position="46"/>
    </location>
</feature>
<protein>
    <recommendedName>
        <fullName evidence="4">G-patch domain-containing protein</fullName>
    </recommendedName>
</protein>
<feature type="compositionally biased region" description="Acidic residues" evidence="3">
    <location>
        <begin position="105"/>
        <end position="115"/>
    </location>
</feature>
<dbReference type="GO" id="GO:0000398">
    <property type="term" value="P:mRNA splicing, via spliceosome"/>
    <property type="evidence" value="ECO:0007669"/>
    <property type="project" value="InterPro"/>
</dbReference>
<evidence type="ECO:0000259" key="4">
    <source>
        <dbReference type="PROSITE" id="PS50174"/>
    </source>
</evidence>
<feature type="compositionally biased region" description="Basic and acidic residues" evidence="3">
    <location>
        <begin position="317"/>
        <end position="349"/>
    </location>
</feature>
<evidence type="ECO:0000313" key="6">
    <source>
        <dbReference type="Proteomes" id="UP001497623"/>
    </source>
</evidence>
<keyword evidence="2" id="KW-0539">Nucleus</keyword>
<reference evidence="5 6" key="1">
    <citation type="submission" date="2024-05" db="EMBL/GenBank/DDBJ databases">
        <authorList>
            <person name="Wallberg A."/>
        </authorList>
    </citation>
    <scope>NUCLEOTIDE SEQUENCE [LARGE SCALE GENOMIC DNA]</scope>
</reference>
<dbReference type="PANTHER" id="PTHR15818">
    <property type="entry name" value="G PATCH AND KOW-CONTAINING"/>
    <property type="match status" value="1"/>
</dbReference>
<name>A0AAV2SV93_MEGNR</name>
<dbReference type="AlphaFoldDB" id="A0AAV2SV93"/>
<dbReference type="GO" id="GO:0003676">
    <property type="term" value="F:nucleic acid binding"/>
    <property type="evidence" value="ECO:0007669"/>
    <property type="project" value="InterPro"/>
</dbReference>
<proteinExistence type="predicted"/>
<evidence type="ECO:0000313" key="5">
    <source>
        <dbReference type="EMBL" id="CAL4247495.1"/>
    </source>
</evidence>
<dbReference type="EMBL" id="CAXKWB010147929">
    <property type="protein sequence ID" value="CAL4247495.1"/>
    <property type="molecule type" value="Genomic_DNA"/>
</dbReference>
<dbReference type="InterPro" id="IPR045166">
    <property type="entry name" value="Spp2-like"/>
</dbReference>
<feature type="compositionally biased region" description="Basic and acidic residues" evidence="3">
    <location>
        <begin position="37"/>
        <end position="46"/>
    </location>
</feature>
<evidence type="ECO:0000256" key="1">
    <source>
        <dbReference type="ARBA" id="ARBA00004123"/>
    </source>
</evidence>
<feature type="region of interest" description="Disordered" evidence="3">
    <location>
        <begin position="105"/>
        <end position="126"/>
    </location>
</feature>
<dbReference type="Proteomes" id="UP001497623">
    <property type="component" value="Unassembled WGS sequence"/>
</dbReference>
<dbReference type="InterPro" id="IPR026822">
    <property type="entry name" value="Spp2/MOS2_G-patch"/>
</dbReference>
<feature type="non-terminal residue" evidence="5">
    <location>
        <position position="670"/>
    </location>
</feature>
<dbReference type="InterPro" id="IPR000467">
    <property type="entry name" value="G_patch_dom"/>
</dbReference>
<comment type="caution">
    <text evidence="5">The sequence shown here is derived from an EMBL/GenBank/DDBJ whole genome shotgun (WGS) entry which is preliminary data.</text>
</comment>
<feature type="compositionally biased region" description="Basic and acidic residues" evidence="3">
    <location>
        <begin position="374"/>
        <end position="488"/>
    </location>
</feature>
<dbReference type="PANTHER" id="PTHR15818:SF2">
    <property type="entry name" value="G-PATCH DOMAIN AND KOW MOTIFS-CONTAINING PROTEIN"/>
    <property type="match status" value="1"/>
</dbReference>
<sequence length="670" mass="78556">MNYNNVASRRIPRITAHLPNQARRPTPDGSLIGGNHPKSEGKPRQIENEPIENGMLLSYQFKGDENVEEELVIPMIELDRSAIFKKLAEKAQKRKFLEEIEGDKDDTEITEDADTSDDKESVLNKRPLTLEEQAEAAIIEESKQGVENWKNRAQNDNLTIPVGTPIEEDSLTTIGKESNLDEYDEIGVDNFGSALLRGMGWKKKEGIGGKTGKRVVEIVEPTARQFGQIAPQGKGTSDSSKEEEMELKNGSYIFIHSGRSRGSYGTVESVDEDHILVRRAMTNDVVREVEANVRVVTQKEFKDSSRVINKEMYDEYKAKQGSKGKEEKENTEEKAVKNKYKDEDRHENDAQVNSDDEQDIKKEECITGKTNKSFNKDKFNDQTEKNYDIKEEKHEKYDKNTIKNSKDSKYGNKYDRISHDENDRSNKEDREERKDKLRETLNRDEYAAIDDYNHSKEDYKDYDRKYKDNRDKSDYYQNKDKDYSKDSYDKKYNYDRINKKDKYSKERVKDKNETYKYNKYENDRHEEKDKYEGKRSRYDDNYKEVKKPKVEKLPAMPWIRENLRVRLINKNFKGGKYHKEKMVNCVRSEVSGYTCIFCERKSMKTKKKMWLETFSADQPQQLIPSTYEKWGFQRDCVGNLKKMQNLYKSRECLSMSYKDSGKLLKICAYN</sequence>
<feature type="region of interest" description="Disordered" evidence="3">
    <location>
        <begin position="500"/>
        <end position="534"/>
    </location>
</feature>
<dbReference type="GO" id="GO:0005681">
    <property type="term" value="C:spliceosomal complex"/>
    <property type="evidence" value="ECO:0007669"/>
    <property type="project" value="TreeGrafter"/>
</dbReference>
<accession>A0AAV2SV93</accession>
<feature type="region of interest" description="Disordered" evidence="3">
    <location>
        <begin position="317"/>
        <end position="488"/>
    </location>
</feature>